<accession>A0A016V2V7</accession>
<dbReference type="EMBL" id="JARK01001354">
    <property type="protein sequence ID" value="EYC21805.1"/>
    <property type="molecule type" value="Genomic_DNA"/>
</dbReference>
<protein>
    <submittedName>
        <fullName evidence="1">Uncharacterized protein</fullName>
    </submittedName>
</protein>
<proteinExistence type="predicted"/>
<name>A0A016V2V7_9BILA</name>
<dbReference type="Proteomes" id="UP000024635">
    <property type="component" value="Unassembled WGS sequence"/>
</dbReference>
<keyword evidence="2" id="KW-1185">Reference proteome</keyword>
<sequence>MFLPYTYNELQTVVDKGRDRGAAFLGRDARALHAGSGCLLQRGNPVLCCRQKQTTRASMQSPRVSAQERCSAIPPLVCGRLEFTAVIIVSFHCSFSNS</sequence>
<comment type="caution">
    <text evidence="1">The sequence shown here is derived from an EMBL/GenBank/DDBJ whole genome shotgun (WGS) entry which is preliminary data.</text>
</comment>
<reference evidence="2" key="1">
    <citation type="journal article" date="2015" name="Nat. Genet.">
        <title>The genome and transcriptome of the zoonotic hookworm Ancylostoma ceylanicum identify infection-specific gene families.</title>
        <authorList>
            <person name="Schwarz E.M."/>
            <person name="Hu Y."/>
            <person name="Antoshechkin I."/>
            <person name="Miller M.M."/>
            <person name="Sternberg P.W."/>
            <person name="Aroian R.V."/>
        </authorList>
    </citation>
    <scope>NUCLEOTIDE SEQUENCE</scope>
    <source>
        <strain evidence="2">HY135</strain>
    </source>
</reference>
<dbReference type="AlphaFoldDB" id="A0A016V2V7"/>
<organism evidence="1 2">
    <name type="scientific">Ancylostoma ceylanicum</name>
    <dbReference type="NCBI Taxonomy" id="53326"/>
    <lineage>
        <taxon>Eukaryota</taxon>
        <taxon>Metazoa</taxon>
        <taxon>Ecdysozoa</taxon>
        <taxon>Nematoda</taxon>
        <taxon>Chromadorea</taxon>
        <taxon>Rhabditida</taxon>
        <taxon>Rhabditina</taxon>
        <taxon>Rhabditomorpha</taxon>
        <taxon>Strongyloidea</taxon>
        <taxon>Ancylostomatidae</taxon>
        <taxon>Ancylostomatinae</taxon>
        <taxon>Ancylostoma</taxon>
    </lineage>
</organism>
<evidence type="ECO:0000313" key="1">
    <source>
        <dbReference type="EMBL" id="EYC21805.1"/>
    </source>
</evidence>
<gene>
    <name evidence="1" type="primary">Acey_s0018.g3541</name>
    <name evidence="1" type="ORF">Y032_0018g3541</name>
</gene>
<evidence type="ECO:0000313" key="2">
    <source>
        <dbReference type="Proteomes" id="UP000024635"/>
    </source>
</evidence>